<sequence>MTVTVDAEVIEQLERRSGTLTRSDLVNEACRRVYLAGGMESALESIHRNLLDLGTRQRKLELRQQIQLETVLVLARAWFAVTPDIPEEEKRAAGAVADLKLSRLMDAIAETVGRSTSVLGRSIRLEELLFGVDATRGEARDDQHG</sequence>
<organism evidence="1 2">
    <name type="scientific">Phycisphaera mikurensis (strain NBRC 102666 / KCTC 22515 / FYK2301M01)</name>
    <dbReference type="NCBI Taxonomy" id="1142394"/>
    <lineage>
        <taxon>Bacteria</taxon>
        <taxon>Pseudomonadati</taxon>
        <taxon>Planctomycetota</taxon>
        <taxon>Phycisphaerae</taxon>
        <taxon>Phycisphaerales</taxon>
        <taxon>Phycisphaeraceae</taxon>
        <taxon>Phycisphaera</taxon>
    </lineage>
</organism>
<dbReference type="HOGENOM" id="CLU_1785094_0_0_0"/>
<dbReference type="AlphaFoldDB" id="I0IJJ4"/>
<gene>
    <name evidence="1" type="ordered locus">PSMK_p00700</name>
</gene>
<protein>
    <recommendedName>
        <fullName evidence="3">Ribbon-helix-helix protein CopG domain-containing protein</fullName>
    </recommendedName>
</protein>
<dbReference type="Proteomes" id="UP000007881">
    <property type="component" value="Plasmid pPSMK1"/>
</dbReference>
<geneLocation type="plasmid" evidence="1 2">
    <name>pPSMK1</name>
</geneLocation>
<evidence type="ECO:0000313" key="2">
    <source>
        <dbReference type="Proteomes" id="UP000007881"/>
    </source>
</evidence>
<accession>I0IJJ4</accession>
<proteinExistence type="predicted"/>
<reference evidence="1 2" key="1">
    <citation type="submission" date="2012-02" db="EMBL/GenBank/DDBJ databases">
        <title>Complete genome sequence of Phycisphaera mikurensis NBRC 102666.</title>
        <authorList>
            <person name="Ankai A."/>
            <person name="Hosoyama A."/>
            <person name="Terui Y."/>
            <person name="Sekine M."/>
            <person name="Fukai R."/>
            <person name="Kato Y."/>
            <person name="Nakamura S."/>
            <person name="Yamada-Narita S."/>
            <person name="Kawakoshi A."/>
            <person name="Fukunaga Y."/>
            <person name="Yamazaki S."/>
            <person name="Fujita N."/>
        </authorList>
    </citation>
    <scope>NUCLEOTIDE SEQUENCE [LARGE SCALE GENOMIC DNA]</scope>
    <source>
        <strain evidence="2">NBRC 102666 / KCTC 22515 / FYK2301M01</strain>
        <plasmid evidence="1 2">pPSMK1</plasmid>
    </source>
</reference>
<name>I0IJJ4_PHYMF</name>
<keyword evidence="1" id="KW-0614">Plasmid</keyword>
<keyword evidence="2" id="KW-1185">Reference proteome</keyword>
<evidence type="ECO:0000313" key="1">
    <source>
        <dbReference type="EMBL" id="BAM05432.1"/>
    </source>
</evidence>
<evidence type="ECO:0008006" key="3">
    <source>
        <dbReference type="Google" id="ProtNLM"/>
    </source>
</evidence>
<dbReference type="KEGG" id="phm:PSMK_p00700"/>
<dbReference type="EMBL" id="AP012339">
    <property type="protein sequence ID" value="BAM05432.1"/>
    <property type="molecule type" value="Genomic_DNA"/>
</dbReference>